<sequence length="212" mass="22956">MPTTLQDFDKKQAIRLEANFIVGIDEAGRGPLAGPVVACACFIPPAMASNFTEVNDSKKLSEKKREMLFQKLVGSVPYGIGFASAAEIDRLNILQATFLAMRRAAYKFSNLPDSVALIDGPYPAAGLTMRQTPVVDGDAKSLAIAAASIIAKVTRDHYMNILDRLYPGYGFAGHKGYGTAKHMQALRALGPCREHRRSFAPVGKLLNPSFLP</sequence>
<comment type="caution">
    <text evidence="18">The sequence shown here is derived from an EMBL/GenBank/DDBJ whole genome shotgun (WGS) entry which is preliminary data.</text>
</comment>
<dbReference type="PANTHER" id="PTHR10954">
    <property type="entry name" value="RIBONUCLEASE H2 SUBUNIT A"/>
    <property type="match status" value="1"/>
</dbReference>
<keyword evidence="9 14" id="KW-0540">Nuclease</keyword>
<evidence type="ECO:0000256" key="2">
    <source>
        <dbReference type="ARBA" id="ARBA00001946"/>
    </source>
</evidence>
<dbReference type="InterPro" id="IPR012337">
    <property type="entry name" value="RNaseH-like_sf"/>
</dbReference>
<dbReference type="EC" id="3.1.26.4" evidence="6 14"/>
<comment type="function">
    <text evidence="3 14 16">Endonuclease that specifically degrades the RNA of RNA-DNA hybrids.</text>
</comment>
<evidence type="ECO:0000256" key="14">
    <source>
        <dbReference type="HAMAP-Rule" id="MF_00052"/>
    </source>
</evidence>
<dbReference type="Proteomes" id="UP000196368">
    <property type="component" value="Unassembled WGS sequence"/>
</dbReference>
<dbReference type="GO" id="GO:0006298">
    <property type="term" value="P:mismatch repair"/>
    <property type="evidence" value="ECO:0007669"/>
    <property type="project" value="TreeGrafter"/>
</dbReference>
<evidence type="ECO:0000313" key="19">
    <source>
        <dbReference type="Proteomes" id="UP000196368"/>
    </source>
</evidence>
<dbReference type="GO" id="GO:0005737">
    <property type="term" value="C:cytoplasm"/>
    <property type="evidence" value="ECO:0007669"/>
    <property type="project" value="UniProtKB-SubCell"/>
</dbReference>
<keyword evidence="8 14" id="KW-0963">Cytoplasm</keyword>
<evidence type="ECO:0000256" key="13">
    <source>
        <dbReference type="ARBA" id="ARBA00023211"/>
    </source>
</evidence>
<evidence type="ECO:0000256" key="5">
    <source>
        <dbReference type="ARBA" id="ARBA00007383"/>
    </source>
</evidence>
<keyword evidence="10 14" id="KW-0479">Metal-binding</keyword>
<keyword evidence="19" id="KW-1185">Reference proteome</keyword>
<proteinExistence type="inferred from homology"/>
<comment type="subcellular location">
    <subcellularLocation>
        <location evidence="4 14">Cytoplasm</location>
    </subcellularLocation>
</comment>
<dbReference type="RefSeq" id="WP_087286224.1">
    <property type="nucleotide sequence ID" value="NZ_NFJD01000001.1"/>
</dbReference>
<dbReference type="InterPro" id="IPR001352">
    <property type="entry name" value="RNase_HII/HIII"/>
</dbReference>
<reference evidence="19" key="1">
    <citation type="submission" date="2017-04" db="EMBL/GenBank/DDBJ databases">
        <title>Function of individual gut microbiota members based on whole genome sequencing of pure cultures obtained from chicken caecum.</title>
        <authorList>
            <person name="Medvecky M."/>
            <person name="Cejkova D."/>
            <person name="Polansky O."/>
            <person name="Karasova D."/>
            <person name="Kubasova T."/>
            <person name="Cizek A."/>
            <person name="Rychlik I."/>
        </authorList>
    </citation>
    <scope>NUCLEOTIDE SEQUENCE [LARGE SCALE GENOMIC DNA]</scope>
    <source>
        <strain evidence="19">An273</strain>
    </source>
</reference>
<dbReference type="InterPro" id="IPR036397">
    <property type="entry name" value="RNaseH_sf"/>
</dbReference>
<dbReference type="HAMAP" id="MF_00052_B">
    <property type="entry name" value="RNase_HII_B"/>
    <property type="match status" value="1"/>
</dbReference>
<feature type="domain" description="RNase H type-2" evidence="17">
    <location>
        <begin position="19"/>
        <end position="211"/>
    </location>
</feature>
<evidence type="ECO:0000256" key="16">
    <source>
        <dbReference type="RuleBase" id="RU003515"/>
    </source>
</evidence>
<comment type="cofactor">
    <cofactor evidence="2">
        <name>Mg(2+)</name>
        <dbReference type="ChEBI" id="CHEBI:18420"/>
    </cofactor>
</comment>
<dbReference type="CDD" id="cd07182">
    <property type="entry name" value="RNase_HII_bacteria_HII_like"/>
    <property type="match status" value="1"/>
</dbReference>
<evidence type="ECO:0000313" key="18">
    <source>
        <dbReference type="EMBL" id="OUO57256.1"/>
    </source>
</evidence>
<name>A0A1Y4DDY6_9BACT</name>
<dbReference type="GO" id="GO:0004523">
    <property type="term" value="F:RNA-DNA hybrid ribonuclease activity"/>
    <property type="evidence" value="ECO:0007669"/>
    <property type="project" value="UniProtKB-UniRule"/>
</dbReference>
<comment type="catalytic activity">
    <reaction evidence="1 14 15 16">
        <text>Endonucleolytic cleavage to 5'-phosphomonoester.</text>
        <dbReference type="EC" id="3.1.26.4"/>
    </reaction>
</comment>
<dbReference type="NCBIfam" id="NF000595">
    <property type="entry name" value="PRK00015.1-3"/>
    <property type="match status" value="1"/>
</dbReference>
<dbReference type="InterPro" id="IPR024567">
    <property type="entry name" value="RNase_HII/HIII_dom"/>
</dbReference>
<evidence type="ECO:0000256" key="1">
    <source>
        <dbReference type="ARBA" id="ARBA00000077"/>
    </source>
</evidence>
<dbReference type="InterPro" id="IPR022898">
    <property type="entry name" value="RNase_HII"/>
</dbReference>
<evidence type="ECO:0000256" key="4">
    <source>
        <dbReference type="ARBA" id="ARBA00004496"/>
    </source>
</evidence>
<dbReference type="SUPFAM" id="SSF53098">
    <property type="entry name" value="Ribonuclease H-like"/>
    <property type="match status" value="1"/>
</dbReference>
<dbReference type="OrthoDB" id="9803420at2"/>
<evidence type="ECO:0000256" key="12">
    <source>
        <dbReference type="ARBA" id="ARBA00022801"/>
    </source>
</evidence>
<dbReference type="PANTHER" id="PTHR10954:SF18">
    <property type="entry name" value="RIBONUCLEASE HII"/>
    <property type="match status" value="1"/>
</dbReference>
<dbReference type="GO" id="GO:0003723">
    <property type="term" value="F:RNA binding"/>
    <property type="evidence" value="ECO:0007669"/>
    <property type="project" value="UniProtKB-UniRule"/>
</dbReference>
<evidence type="ECO:0000256" key="15">
    <source>
        <dbReference type="PROSITE-ProRule" id="PRU01319"/>
    </source>
</evidence>
<evidence type="ECO:0000256" key="10">
    <source>
        <dbReference type="ARBA" id="ARBA00022723"/>
    </source>
</evidence>
<feature type="binding site" evidence="14 15">
    <location>
        <position position="119"/>
    </location>
    <ligand>
        <name>a divalent metal cation</name>
        <dbReference type="ChEBI" id="CHEBI:60240"/>
    </ligand>
</feature>
<evidence type="ECO:0000256" key="7">
    <source>
        <dbReference type="ARBA" id="ARBA00019179"/>
    </source>
</evidence>
<comment type="similarity">
    <text evidence="5 14 16">Belongs to the RNase HII family.</text>
</comment>
<keyword evidence="12 14" id="KW-0378">Hydrolase</keyword>
<organism evidence="18 19">
    <name type="scientific">Candidatus Avelusimicrobium gallicola</name>
    <dbReference type="NCBI Taxonomy" id="2562704"/>
    <lineage>
        <taxon>Bacteria</taxon>
        <taxon>Pseudomonadati</taxon>
        <taxon>Elusimicrobiota</taxon>
        <taxon>Elusimicrobia</taxon>
        <taxon>Elusimicrobiales</taxon>
        <taxon>Elusimicrobiaceae</taxon>
        <taxon>Candidatus Avelusimicrobium</taxon>
    </lineage>
</organism>
<dbReference type="Gene3D" id="3.30.420.10">
    <property type="entry name" value="Ribonuclease H-like superfamily/Ribonuclease H"/>
    <property type="match status" value="1"/>
</dbReference>
<evidence type="ECO:0000256" key="3">
    <source>
        <dbReference type="ARBA" id="ARBA00004065"/>
    </source>
</evidence>
<keyword evidence="13 14" id="KW-0464">Manganese</keyword>
<dbReference type="GO" id="GO:0032299">
    <property type="term" value="C:ribonuclease H2 complex"/>
    <property type="evidence" value="ECO:0007669"/>
    <property type="project" value="TreeGrafter"/>
</dbReference>
<evidence type="ECO:0000259" key="17">
    <source>
        <dbReference type="PROSITE" id="PS51975"/>
    </source>
</evidence>
<keyword evidence="11 14" id="KW-0255">Endonuclease</keyword>
<accession>A0A1Y4DDY6</accession>
<evidence type="ECO:0000256" key="8">
    <source>
        <dbReference type="ARBA" id="ARBA00022490"/>
    </source>
</evidence>
<feature type="binding site" evidence="14 15">
    <location>
        <position position="25"/>
    </location>
    <ligand>
        <name>a divalent metal cation</name>
        <dbReference type="ChEBI" id="CHEBI:60240"/>
    </ligand>
</feature>
<dbReference type="EMBL" id="NFJD01000001">
    <property type="protein sequence ID" value="OUO57256.1"/>
    <property type="molecule type" value="Genomic_DNA"/>
</dbReference>
<protein>
    <recommendedName>
        <fullName evidence="7 14">Ribonuclease HII</fullName>
        <shortName evidence="14">RNase HII</shortName>
        <ecNumber evidence="6 14">3.1.26.4</ecNumber>
    </recommendedName>
</protein>
<evidence type="ECO:0000256" key="6">
    <source>
        <dbReference type="ARBA" id="ARBA00012180"/>
    </source>
</evidence>
<dbReference type="GO" id="GO:0043137">
    <property type="term" value="P:DNA replication, removal of RNA primer"/>
    <property type="evidence" value="ECO:0007669"/>
    <property type="project" value="TreeGrafter"/>
</dbReference>
<evidence type="ECO:0000256" key="9">
    <source>
        <dbReference type="ARBA" id="ARBA00022722"/>
    </source>
</evidence>
<comment type="cofactor">
    <cofactor evidence="14 15">
        <name>Mn(2+)</name>
        <dbReference type="ChEBI" id="CHEBI:29035"/>
    </cofactor>
    <cofactor evidence="14 15">
        <name>Mg(2+)</name>
        <dbReference type="ChEBI" id="CHEBI:18420"/>
    </cofactor>
    <text evidence="14 15">Manganese or magnesium. Binds 1 divalent metal ion per monomer in the absence of substrate. May bind a second metal ion after substrate binding.</text>
</comment>
<gene>
    <name evidence="14" type="primary">rnhB</name>
    <name evidence="18" type="ORF">B5F75_00300</name>
</gene>
<evidence type="ECO:0000256" key="11">
    <source>
        <dbReference type="ARBA" id="ARBA00022759"/>
    </source>
</evidence>
<dbReference type="AlphaFoldDB" id="A0A1Y4DDY6"/>
<dbReference type="GO" id="GO:0030145">
    <property type="term" value="F:manganese ion binding"/>
    <property type="evidence" value="ECO:0007669"/>
    <property type="project" value="UniProtKB-UniRule"/>
</dbReference>
<feature type="binding site" evidence="14 15">
    <location>
        <position position="26"/>
    </location>
    <ligand>
        <name>a divalent metal cation</name>
        <dbReference type="ChEBI" id="CHEBI:60240"/>
    </ligand>
</feature>
<dbReference type="PROSITE" id="PS51975">
    <property type="entry name" value="RNASE_H_2"/>
    <property type="match status" value="1"/>
</dbReference>
<dbReference type="Pfam" id="PF01351">
    <property type="entry name" value="RNase_HII"/>
    <property type="match status" value="1"/>
</dbReference>